<comment type="caution">
    <text evidence="4">The sequence shown here is derived from an EMBL/GenBank/DDBJ whole genome shotgun (WGS) entry which is preliminary data.</text>
</comment>
<dbReference type="Gene3D" id="3.30.2300.10">
    <property type="entry name" value="THUMP superfamily"/>
    <property type="match status" value="1"/>
</dbReference>
<dbReference type="InterPro" id="IPR040183">
    <property type="entry name" value="THUMPD1-like"/>
</dbReference>
<keyword evidence="5" id="KW-1185">Reference proteome</keyword>
<feature type="region of interest" description="Disordered" evidence="2">
    <location>
        <begin position="227"/>
        <end position="264"/>
    </location>
</feature>
<sequence length="344" mass="38049">MPPAPKRKEFPTEAADHQAKKKKHGNEGKWKTPHHHSKTAALIGGSVTPGDVGIWVTCARGQEQKAAREVTTLFEEYAEMLYGVKAEPDDIAENGDQGDVEALVRRELEAMKPMKTADSRLFTPIKMNVDCLLFVKTKPPVVPTEFVRRICQDAKAACGDPRKMRSRYVNRFTPVTLVGKATEQGIADVAREVLAPWFDLSGKKTPALPLESDEKPESVWDHARSEAALRDGGNRGSGADNAVETEKETASPSEGSQRPPSSSFAIRASVRNQSILKRDNVIHQIAGMINDDRHRVNLTAPDKVILVDVYQNVCGISVVEGDWDDLKRYNLSELYNPSSHRTES</sequence>
<evidence type="ECO:0000259" key="3">
    <source>
        <dbReference type="PROSITE" id="PS51165"/>
    </source>
</evidence>
<evidence type="ECO:0000256" key="2">
    <source>
        <dbReference type="SAM" id="MobiDB-lite"/>
    </source>
</evidence>
<dbReference type="EMBL" id="JAZHXJ010000229">
    <property type="protein sequence ID" value="KAL1867839.1"/>
    <property type="molecule type" value="Genomic_DNA"/>
</dbReference>
<protein>
    <recommendedName>
        <fullName evidence="3">THUMP domain-containing protein</fullName>
    </recommendedName>
</protein>
<dbReference type="PANTHER" id="PTHR13452:SF10">
    <property type="entry name" value="THUMP DOMAIN-CONTAINING PROTEIN 1"/>
    <property type="match status" value="1"/>
</dbReference>
<evidence type="ECO:0000313" key="4">
    <source>
        <dbReference type="EMBL" id="KAL1867839.1"/>
    </source>
</evidence>
<reference evidence="4 5" key="1">
    <citation type="journal article" date="2024" name="Commun. Biol.">
        <title>Comparative genomic analysis of thermophilic fungi reveals convergent evolutionary adaptations and gene losses.</title>
        <authorList>
            <person name="Steindorff A.S."/>
            <person name="Aguilar-Pontes M.V."/>
            <person name="Robinson A.J."/>
            <person name="Andreopoulos B."/>
            <person name="LaButti K."/>
            <person name="Kuo A."/>
            <person name="Mondo S."/>
            <person name="Riley R."/>
            <person name="Otillar R."/>
            <person name="Haridas S."/>
            <person name="Lipzen A."/>
            <person name="Grimwood J."/>
            <person name="Schmutz J."/>
            <person name="Clum A."/>
            <person name="Reid I.D."/>
            <person name="Moisan M.C."/>
            <person name="Butler G."/>
            <person name="Nguyen T.T.M."/>
            <person name="Dewar K."/>
            <person name="Conant G."/>
            <person name="Drula E."/>
            <person name="Henrissat B."/>
            <person name="Hansel C."/>
            <person name="Singer S."/>
            <person name="Hutchinson M.I."/>
            <person name="de Vries R.P."/>
            <person name="Natvig D.O."/>
            <person name="Powell A.J."/>
            <person name="Tsang A."/>
            <person name="Grigoriev I.V."/>
        </authorList>
    </citation>
    <scope>NUCLEOTIDE SEQUENCE [LARGE SCALE GENOMIC DNA]</scope>
    <source>
        <strain evidence="4 5">ATCC 24622</strain>
    </source>
</reference>
<evidence type="ECO:0000313" key="5">
    <source>
        <dbReference type="Proteomes" id="UP001586593"/>
    </source>
</evidence>
<dbReference type="CDD" id="cd11717">
    <property type="entry name" value="THUMP_THUMPD1_like"/>
    <property type="match status" value="1"/>
</dbReference>
<feature type="domain" description="THUMP" evidence="3">
    <location>
        <begin position="213"/>
        <end position="320"/>
    </location>
</feature>
<proteinExistence type="predicted"/>
<feature type="compositionally biased region" description="Polar residues" evidence="2">
    <location>
        <begin position="250"/>
        <end position="264"/>
    </location>
</feature>
<dbReference type="SUPFAM" id="SSF143437">
    <property type="entry name" value="THUMP domain-like"/>
    <property type="match status" value="1"/>
</dbReference>
<dbReference type="Pfam" id="PF02926">
    <property type="entry name" value="THUMP"/>
    <property type="match status" value="1"/>
</dbReference>
<keyword evidence="1" id="KW-0694">RNA-binding</keyword>
<dbReference type="PROSITE" id="PS51165">
    <property type="entry name" value="THUMP"/>
    <property type="match status" value="1"/>
</dbReference>
<evidence type="ECO:0000256" key="1">
    <source>
        <dbReference type="PROSITE-ProRule" id="PRU00529"/>
    </source>
</evidence>
<organism evidence="4 5">
    <name type="scientific">Phialemonium thermophilum</name>
    <dbReference type="NCBI Taxonomy" id="223376"/>
    <lineage>
        <taxon>Eukaryota</taxon>
        <taxon>Fungi</taxon>
        <taxon>Dikarya</taxon>
        <taxon>Ascomycota</taxon>
        <taxon>Pezizomycotina</taxon>
        <taxon>Sordariomycetes</taxon>
        <taxon>Sordariomycetidae</taxon>
        <taxon>Cephalothecales</taxon>
        <taxon>Cephalothecaceae</taxon>
        <taxon>Phialemonium</taxon>
    </lineage>
</organism>
<name>A0ABR3WWG5_9PEZI</name>
<dbReference type="InterPro" id="IPR004114">
    <property type="entry name" value="THUMP_dom"/>
</dbReference>
<feature type="compositionally biased region" description="Basic and acidic residues" evidence="2">
    <location>
        <begin position="1"/>
        <end position="18"/>
    </location>
</feature>
<accession>A0ABR3WWG5</accession>
<dbReference type="PANTHER" id="PTHR13452">
    <property type="entry name" value="THUMP DOMAIN CONTAINING PROTEIN 1-RELATED"/>
    <property type="match status" value="1"/>
</dbReference>
<dbReference type="SMART" id="SM00981">
    <property type="entry name" value="THUMP"/>
    <property type="match status" value="1"/>
</dbReference>
<feature type="region of interest" description="Disordered" evidence="2">
    <location>
        <begin position="1"/>
        <end position="36"/>
    </location>
</feature>
<dbReference type="Proteomes" id="UP001586593">
    <property type="component" value="Unassembled WGS sequence"/>
</dbReference>
<gene>
    <name evidence="4" type="ORF">VTK73DRAFT_3920</name>
</gene>